<accession>A0A498N8Z4</accession>
<keyword evidence="4 7" id="KW-1133">Transmembrane helix</keyword>
<feature type="transmembrane region" description="Helical" evidence="7">
    <location>
        <begin position="334"/>
        <end position="354"/>
    </location>
</feature>
<dbReference type="InterPro" id="IPR037185">
    <property type="entry name" value="EmrE-like"/>
</dbReference>
<dbReference type="PANTHER" id="PTHR12570:SF7">
    <property type="entry name" value="MAGNESIUM TRANSPORTER NIPA4"/>
    <property type="match status" value="1"/>
</dbReference>
<feature type="transmembrane region" description="Helical" evidence="7">
    <location>
        <begin position="205"/>
        <end position="224"/>
    </location>
</feature>
<comment type="caution">
    <text evidence="9">The sequence shown here is derived from an EMBL/GenBank/DDBJ whole genome shotgun (WGS) entry which is preliminary data.</text>
</comment>
<evidence type="ECO:0000256" key="7">
    <source>
        <dbReference type="SAM" id="Phobius"/>
    </source>
</evidence>
<evidence type="ECO:0000313" key="10">
    <source>
        <dbReference type="Proteomes" id="UP000290572"/>
    </source>
</evidence>
<feature type="transmembrane region" description="Helical" evidence="7">
    <location>
        <begin position="166"/>
        <end position="185"/>
    </location>
</feature>
<feature type="transmembrane region" description="Helical" evidence="7">
    <location>
        <begin position="233"/>
        <end position="251"/>
    </location>
</feature>
<gene>
    <name evidence="9" type="ORF">ROHU_020539</name>
</gene>
<dbReference type="SUPFAM" id="SSF103481">
    <property type="entry name" value="Multidrug resistance efflux transporter EmrE"/>
    <property type="match status" value="1"/>
</dbReference>
<keyword evidence="5 6" id="KW-0472">Membrane</keyword>
<feature type="transmembrane region" description="Helical" evidence="7">
    <location>
        <begin position="271"/>
        <end position="290"/>
    </location>
</feature>
<evidence type="ECO:0000256" key="4">
    <source>
        <dbReference type="ARBA" id="ARBA00022989"/>
    </source>
</evidence>
<dbReference type="PANTHER" id="PTHR12570">
    <property type="match status" value="1"/>
</dbReference>
<feature type="transmembrane region" description="Helical" evidence="7">
    <location>
        <begin position="540"/>
        <end position="559"/>
    </location>
</feature>
<feature type="transmembrane region" description="Helical" evidence="7">
    <location>
        <begin position="63"/>
        <end position="85"/>
    </location>
</feature>
<dbReference type="Proteomes" id="UP000290572">
    <property type="component" value="Unassembled WGS sequence"/>
</dbReference>
<feature type="domain" description="TLC" evidence="8">
    <location>
        <begin position="376"/>
        <end position="570"/>
    </location>
</feature>
<keyword evidence="3 6" id="KW-0812">Transmembrane</keyword>
<dbReference type="InterPro" id="IPR006634">
    <property type="entry name" value="TLC-dom"/>
</dbReference>
<feature type="transmembrane region" description="Helical" evidence="7">
    <location>
        <begin position="449"/>
        <end position="465"/>
    </location>
</feature>
<evidence type="ECO:0000256" key="2">
    <source>
        <dbReference type="ARBA" id="ARBA00007230"/>
    </source>
</evidence>
<dbReference type="PROSITE" id="PS50922">
    <property type="entry name" value="TLC"/>
    <property type="match status" value="1"/>
</dbReference>
<dbReference type="GO" id="GO:0015095">
    <property type="term" value="F:magnesium ion transmembrane transporter activity"/>
    <property type="evidence" value="ECO:0007669"/>
    <property type="project" value="InterPro"/>
</dbReference>
<evidence type="ECO:0000259" key="8">
    <source>
        <dbReference type="PROSITE" id="PS50922"/>
    </source>
</evidence>
<keyword evidence="10" id="KW-1185">Reference proteome</keyword>
<evidence type="ECO:0000256" key="3">
    <source>
        <dbReference type="ARBA" id="ARBA00022692"/>
    </source>
</evidence>
<reference evidence="9 10" key="1">
    <citation type="submission" date="2018-03" db="EMBL/GenBank/DDBJ databases">
        <title>Draft genome sequence of Rohu Carp (Labeo rohita).</title>
        <authorList>
            <person name="Das P."/>
            <person name="Kushwaha B."/>
            <person name="Joshi C.G."/>
            <person name="Kumar D."/>
            <person name="Nagpure N.S."/>
            <person name="Sahoo L."/>
            <person name="Das S.P."/>
            <person name="Bit A."/>
            <person name="Patnaik S."/>
            <person name="Meher P.K."/>
            <person name="Jayasankar P."/>
            <person name="Koringa P.G."/>
            <person name="Patel N.V."/>
            <person name="Hinsu A.T."/>
            <person name="Kumar R."/>
            <person name="Pandey M."/>
            <person name="Agarwal S."/>
            <person name="Srivastava S."/>
            <person name="Singh M."/>
            <person name="Iquebal M.A."/>
            <person name="Jaiswal S."/>
            <person name="Angadi U.B."/>
            <person name="Kumar N."/>
            <person name="Raza M."/>
            <person name="Shah T.M."/>
            <person name="Rai A."/>
            <person name="Jena J.K."/>
        </authorList>
    </citation>
    <scope>NUCLEOTIDE SEQUENCE [LARGE SCALE GENOMIC DNA]</scope>
    <source>
        <strain evidence="9">DASCIFA01</strain>
        <tissue evidence="9">Testis</tissue>
    </source>
</reference>
<organism evidence="9 10">
    <name type="scientific">Labeo rohita</name>
    <name type="common">Indian major carp</name>
    <name type="synonym">Cyprinus rohita</name>
    <dbReference type="NCBI Taxonomy" id="84645"/>
    <lineage>
        <taxon>Eukaryota</taxon>
        <taxon>Metazoa</taxon>
        <taxon>Chordata</taxon>
        <taxon>Craniata</taxon>
        <taxon>Vertebrata</taxon>
        <taxon>Euteleostomi</taxon>
        <taxon>Actinopterygii</taxon>
        <taxon>Neopterygii</taxon>
        <taxon>Teleostei</taxon>
        <taxon>Ostariophysi</taxon>
        <taxon>Cypriniformes</taxon>
        <taxon>Cyprinidae</taxon>
        <taxon>Labeoninae</taxon>
        <taxon>Labeonini</taxon>
        <taxon>Labeo</taxon>
    </lineage>
</organism>
<comment type="similarity">
    <text evidence="2">Belongs to the NIPA family.</text>
</comment>
<evidence type="ECO:0000256" key="6">
    <source>
        <dbReference type="PROSITE-ProRule" id="PRU00205"/>
    </source>
</evidence>
<dbReference type="GO" id="GO:0016020">
    <property type="term" value="C:membrane"/>
    <property type="evidence" value="ECO:0007669"/>
    <property type="project" value="UniProtKB-SubCell"/>
</dbReference>
<comment type="subcellular location">
    <subcellularLocation>
        <location evidence="1">Membrane</location>
        <topology evidence="1">Multi-pass membrane protein</topology>
    </subcellularLocation>
</comment>
<dbReference type="AlphaFoldDB" id="A0A498N8Z4"/>
<protein>
    <submittedName>
        <fullName evidence="9">Magnesium transporter NIPA2-like protein</fullName>
    </submittedName>
</protein>
<feature type="transmembrane region" description="Helical" evidence="7">
    <location>
        <begin position="471"/>
        <end position="492"/>
    </location>
</feature>
<name>A0A498N8Z4_LABRO</name>
<evidence type="ECO:0000256" key="5">
    <source>
        <dbReference type="ARBA" id="ARBA00023136"/>
    </source>
</evidence>
<dbReference type="STRING" id="84645.A0A498N8Z4"/>
<evidence type="ECO:0000313" key="9">
    <source>
        <dbReference type="EMBL" id="RXN27086.1"/>
    </source>
</evidence>
<dbReference type="EMBL" id="QBIY01012082">
    <property type="protein sequence ID" value="RXN27086.1"/>
    <property type="molecule type" value="Genomic_DNA"/>
</dbReference>
<dbReference type="Pfam" id="PF03798">
    <property type="entry name" value="TRAM_LAG1_CLN8"/>
    <property type="match status" value="1"/>
</dbReference>
<dbReference type="SMART" id="SM00724">
    <property type="entry name" value="TLC"/>
    <property type="match status" value="1"/>
</dbReference>
<dbReference type="InterPro" id="IPR008521">
    <property type="entry name" value="Mg_trans_NIPA"/>
</dbReference>
<proteinExistence type="inferred from homology"/>
<dbReference type="Pfam" id="PF05653">
    <property type="entry name" value="Mg_trans_NIPA"/>
    <property type="match status" value="1"/>
</dbReference>
<feature type="transmembrane region" description="Helical" evidence="7">
    <location>
        <begin position="140"/>
        <end position="159"/>
    </location>
</feature>
<evidence type="ECO:0000256" key="1">
    <source>
        <dbReference type="ARBA" id="ARBA00004141"/>
    </source>
</evidence>
<sequence length="582" mass="64418">MKDIHLQSDSCINGSVIRIFCPTSASVCVFDTGVGNTSFSADNININTTVSTTPLTIDKWSNYNFWTGLMLAVLSAFLIGGSIILKKKALLRLASTGETRAAEGGHGYLKDWLWWGGLLTMGGGEVANFTAYMFAPATVVTPLGALSVLISAVLSSHLFGETMNLLGKLGCMLSILGSTIMVIHAPEEEEVTTLTEMTEKLLDPGFLVFASILLVTCTLLIFFVSPRFGQTNILVYISICSLLGAFTVSSVKGLGIAIRTMFSDLSVVRHPLTWILLLTLIGSIIIQVNYLNKSLDTFNTLLVYPIYYVFFTTVVLSTSVILFKEWGAMSGVDVVGTIGGFLVIVIGVSMLHLFKDLNDPSQVPADCAQSRDSGNRPVEDVEMEEPLSVTRPLNADWHLGCRLHPVMVHEIPTTFTPSAYMLVVVSSGYFIQDAGDIIFSGYAKASWEFLLHHVMVIWCFLYAVFTHQYVAGAVVALFVEVNSVFLHTRLLLKLAKVAPNSHIYTVNKLLNVVTYVTFRLGAQFYLTWYLIHHYSSLDHALYFLTTMMLMNIMILIYFYRLLRSDFFSKGHPHSSEHKFAQD</sequence>
<feature type="transmembrane region" description="Helical" evidence="7">
    <location>
        <begin position="512"/>
        <end position="534"/>
    </location>
</feature>
<feature type="transmembrane region" description="Helical" evidence="7">
    <location>
        <begin position="302"/>
        <end position="322"/>
    </location>
</feature>